<dbReference type="Proteomes" id="UP001055879">
    <property type="component" value="Linkage Group LG07"/>
</dbReference>
<organism evidence="1 2">
    <name type="scientific">Arctium lappa</name>
    <name type="common">Greater burdock</name>
    <name type="synonym">Lappa major</name>
    <dbReference type="NCBI Taxonomy" id="4217"/>
    <lineage>
        <taxon>Eukaryota</taxon>
        <taxon>Viridiplantae</taxon>
        <taxon>Streptophyta</taxon>
        <taxon>Embryophyta</taxon>
        <taxon>Tracheophyta</taxon>
        <taxon>Spermatophyta</taxon>
        <taxon>Magnoliopsida</taxon>
        <taxon>eudicotyledons</taxon>
        <taxon>Gunneridae</taxon>
        <taxon>Pentapetalae</taxon>
        <taxon>asterids</taxon>
        <taxon>campanulids</taxon>
        <taxon>Asterales</taxon>
        <taxon>Asteraceae</taxon>
        <taxon>Carduoideae</taxon>
        <taxon>Cardueae</taxon>
        <taxon>Arctiinae</taxon>
        <taxon>Arctium</taxon>
    </lineage>
</organism>
<comment type="caution">
    <text evidence="1">The sequence shown here is derived from an EMBL/GenBank/DDBJ whole genome shotgun (WGS) entry which is preliminary data.</text>
</comment>
<evidence type="ECO:0000313" key="1">
    <source>
        <dbReference type="EMBL" id="KAI3715721.1"/>
    </source>
</evidence>
<evidence type="ECO:0000313" key="2">
    <source>
        <dbReference type="Proteomes" id="UP001055879"/>
    </source>
</evidence>
<dbReference type="EMBL" id="CM042053">
    <property type="protein sequence ID" value="KAI3715721.1"/>
    <property type="molecule type" value="Genomic_DNA"/>
</dbReference>
<sequence length="162" mass="17692">MKLCGTLHCCVRELSQYSNAQEKHNDSYHPSDEENPIPAVRAPLPPHSHSAKAQNADEVQDVGIPGRGELRENSEKATEEGGAIDSNVIASNLPEHGQSSQMEMEMEIPDTNASLHDVQVRNEVSNVDTESDDDTTDDGVAGKVDDLFQFSDDESKNKETST</sequence>
<accession>A0ACB9B1U0</accession>
<name>A0ACB9B1U0_ARCLA</name>
<gene>
    <name evidence="1" type="ORF">L6452_22707</name>
</gene>
<reference evidence="1 2" key="2">
    <citation type="journal article" date="2022" name="Mol. Ecol. Resour.">
        <title>The genomes of chicory, endive, great burdock and yacon provide insights into Asteraceae paleo-polyploidization history and plant inulin production.</title>
        <authorList>
            <person name="Fan W."/>
            <person name="Wang S."/>
            <person name="Wang H."/>
            <person name="Wang A."/>
            <person name="Jiang F."/>
            <person name="Liu H."/>
            <person name="Zhao H."/>
            <person name="Xu D."/>
            <person name="Zhang Y."/>
        </authorList>
    </citation>
    <scope>NUCLEOTIDE SEQUENCE [LARGE SCALE GENOMIC DNA]</scope>
    <source>
        <strain evidence="2">cv. Niubang</strain>
    </source>
</reference>
<reference evidence="2" key="1">
    <citation type="journal article" date="2022" name="Mol. Ecol. Resour.">
        <title>The genomes of chicory, endive, great burdock and yacon provide insights into Asteraceae palaeo-polyploidization history and plant inulin production.</title>
        <authorList>
            <person name="Fan W."/>
            <person name="Wang S."/>
            <person name="Wang H."/>
            <person name="Wang A."/>
            <person name="Jiang F."/>
            <person name="Liu H."/>
            <person name="Zhao H."/>
            <person name="Xu D."/>
            <person name="Zhang Y."/>
        </authorList>
    </citation>
    <scope>NUCLEOTIDE SEQUENCE [LARGE SCALE GENOMIC DNA]</scope>
    <source>
        <strain evidence="2">cv. Niubang</strain>
    </source>
</reference>
<keyword evidence="2" id="KW-1185">Reference proteome</keyword>
<protein>
    <submittedName>
        <fullName evidence="1">Uncharacterized protein</fullName>
    </submittedName>
</protein>
<proteinExistence type="predicted"/>